<dbReference type="STRING" id="119000.SAMN05661010_01473"/>
<keyword evidence="1" id="KW-0732">Signal</keyword>
<evidence type="ECO:0000313" key="2">
    <source>
        <dbReference type="EMBL" id="SDL37184.1"/>
    </source>
</evidence>
<gene>
    <name evidence="2" type="ORF">SAMN05661010_01473</name>
</gene>
<name>A0A1G9JJB7_9GAMM</name>
<feature type="signal peptide" evidence="1">
    <location>
        <begin position="1"/>
        <end position="23"/>
    </location>
</feature>
<dbReference type="EMBL" id="FNGI01000003">
    <property type="protein sequence ID" value="SDL37184.1"/>
    <property type="molecule type" value="Genomic_DNA"/>
</dbReference>
<dbReference type="RefSeq" id="WP_139171581.1">
    <property type="nucleotide sequence ID" value="NZ_FNGI01000003.1"/>
</dbReference>
<evidence type="ECO:0008006" key="4">
    <source>
        <dbReference type="Google" id="ProtNLM"/>
    </source>
</evidence>
<keyword evidence="3" id="KW-1185">Reference proteome</keyword>
<organism evidence="2 3">
    <name type="scientific">Modicisalibacter muralis</name>
    <dbReference type="NCBI Taxonomy" id="119000"/>
    <lineage>
        <taxon>Bacteria</taxon>
        <taxon>Pseudomonadati</taxon>
        <taxon>Pseudomonadota</taxon>
        <taxon>Gammaproteobacteria</taxon>
        <taxon>Oceanospirillales</taxon>
        <taxon>Halomonadaceae</taxon>
        <taxon>Modicisalibacter</taxon>
    </lineage>
</organism>
<dbReference type="AlphaFoldDB" id="A0A1G9JJB7"/>
<protein>
    <recommendedName>
        <fullName evidence="4">Peptidase propeptide and YPEB domain-containing protein</fullName>
    </recommendedName>
</protein>
<proteinExistence type="predicted"/>
<accession>A0A1G9JJB7</accession>
<feature type="chain" id="PRO_5011736027" description="Peptidase propeptide and YPEB domain-containing protein" evidence="1">
    <location>
        <begin position="24"/>
        <end position="157"/>
    </location>
</feature>
<dbReference type="OrthoDB" id="7595029at2"/>
<evidence type="ECO:0000256" key="1">
    <source>
        <dbReference type="SAM" id="SignalP"/>
    </source>
</evidence>
<reference evidence="2 3" key="1">
    <citation type="submission" date="2016-10" db="EMBL/GenBank/DDBJ databases">
        <authorList>
            <person name="de Groot N.N."/>
        </authorList>
    </citation>
    <scope>NUCLEOTIDE SEQUENCE [LARGE SCALE GENOMIC DNA]</scope>
    <source>
        <strain evidence="2 3">DSM 14789</strain>
    </source>
</reference>
<evidence type="ECO:0000313" key="3">
    <source>
        <dbReference type="Proteomes" id="UP000198654"/>
    </source>
</evidence>
<sequence>MRTLRLCMLPVALTGGLSSAALAAEGSLSHSELQALLNQADQYGFSHYEEISVEDNTHLEIDGWRDDGWQLDLELLIEDGSVTHEWQRKSQIPDWSLTGDEVRQALTNAREAGMQRFEQLDVDERGHIEIEGYTTQNREVELRLNRDGLSVTGVEND</sequence>
<dbReference type="Proteomes" id="UP000198654">
    <property type="component" value="Unassembled WGS sequence"/>
</dbReference>